<organism evidence="2 3">
    <name type="scientific">Ruminococcus albus</name>
    <dbReference type="NCBI Taxonomy" id="1264"/>
    <lineage>
        <taxon>Bacteria</taxon>
        <taxon>Bacillati</taxon>
        <taxon>Bacillota</taxon>
        <taxon>Clostridia</taxon>
        <taxon>Eubacteriales</taxon>
        <taxon>Oscillospiraceae</taxon>
        <taxon>Ruminococcus</taxon>
    </lineage>
</organism>
<reference evidence="2 3" key="1">
    <citation type="submission" date="2016-10" db="EMBL/GenBank/DDBJ databases">
        <authorList>
            <person name="de Groot N.N."/>
        </authorList>
    </citation>
    <scope>NUCLEOTIDE SEQUENCE [LARGE SCALE GENOMIC DNA]</scope>
    <source>
        <strain evidence="2 3">AR67</strain>
    </source>
</reference>
<sequence length="472" mass="54417">MSYNFFVQKQIKCHKVLFIVAVAQMALSIYLILVMFDNISGFGYAGKVFRKMNSENLMYITRTVNDNFENDFKEDELFEEFDALRTKYIQSGENFVTATDKAWTDLGDPDMHFGKIKSEDISDMPYLKDTWYMETTPFITTDDPDESGSVVAVDRELSKLIKYDVDQGKWLDKAQSTDKLIDVVVADNTRYKLNDIVPIYNYELSFDDANEKIKYNIIDKGYKARIIGILDYGDASLDMTNTCTWLDSLNLYDITGRYEENTFIALKEDMDKCYEAYGVTEKDLDHTYVIAYLDEKISEKQYNEIEDYLAKKRMAGVDMERIYSNTVDLERNEFSNSLIPTLAAGIFSIFSIIAISIFQMQYMNRKYQIYYYCGMEKGKEVVIQMLYSLFISTTAMILSFGIYIVSGIIKYCNATAAARKKGVPENMISAWYSLSDYIHISFGAVIIIFVLTALIMLFSTMLCAFSVRYGKD</sequence>
<keyword evidence="1" id="KW-0472">Membrane</keyword>
<evidence type="ECO:0000256" key="1">
    <source>
        <dbReference type="SAM" id="Phobius"/>
    </source>
</evidence>
<keyword evidence="1" id="KW-1133">Transmembrane helix</keyword>
<dbReference type="RefSeq" id="WP_074962211.1">
    <property type="nucleotide sequence ID" value="NZ_FOKQ01000024.1"/>
</dbReference>
<feature type="transmembrane region" description="Helical" evidence="1">
    <location>
        <begin position="381"/>
        <end position="405"/>
    </location>
</feature>
<evidence type="ECO:0000313" key="3">
    <source>
        <dbReference type="Proteomes" id="UP000182192"/>
    </source>
</evidence>
<protein>
    <recommendedName>
        <fullName evidence="4">ABC transporter permease</fullName>
    </recommendedName>
</protein>
<feature type="transmembrane region" description="Helical" evidence="1">
    <location>
        <begin position="16"/>
        <end position="36"/>
    </location>
</feature>
<dbReference type="OrthoDB" id="9817122at2"/>
<keyword evidence="1" id="KW-0812">Transmembrane</keyword>
<dbReference type="Proteomes" id="UP000182192">
    <property type="component" value="Unassembled WGS sequence"/>
</dbReference>
<feature type="transmembrane region" description="Helical" evidence="1">
    <location>
        <begin position="338"/>
        <end position="360"/>
    </location>
</feature>
<evidence type="ECO:0000313" key="2">
    <source>
        <dbReference type="EMBL" id="SFC88105.1"/>
    </source>
</evidence>
<accession>A0A1I1MSH0</accession>
<feature type="transmembrane region" description="Helical" evidence="1">
    <location>
        <begin position="437"/>
        <end position="467"/>
    </location>
</feature>
<evidence type="ECO:0008006" key="4">
    <source>
        <dbReference type="Google" id="ProtNLM"/>
    </source>
</evidence>
<dbReference type="AlphaFoldDB" id="A0A1I1MSH0"/>
<gene>
    <name evidence="2" type="ORF">SAMN02910406_02563</name>
</gene>
<dbReference type="EMBL" id="FOKQ01000024">
    <property type="protein sequence ID" value="SFC88105.1"/>
    <property type="molecule type" value="Genomic_DNA"/>
</dbReference>
<proteinExistence type="predicted"/>
<name>A0A1I1MSH0_RUMAL</name>